<sequence>MNTITVIGGGLAGLTAAIAGAERGAEVTLYEAHRSLGGRARSTAAPYVANDGPHALYRDGAPFAWLAKRGLVGPLARPGLRELSRTRFRVGGRSTRRPPLPLLRAVLRRGLPAPVDRDLASWGAERFGVEGVRAVAGMLGVVTFDSDPGRLSAAFAWERFVRLTAPRPAAGYPVGGWQALVDRMAEHARGLGVRIVTGTRVDRVDFGGPTIVATSLDAARTLLGDDSLRWESGRSLLVDLALRGREGDPFLVFDLDEGGFLEQNSAVDPSAAPPGETLFQAQLPARPGESRQSATARLERLVDTVLPDWRHRLTWRRDQMMAGRSGALDLPGYTWRDRPAIDRGDGVYLAGDQVAAPGLLGEVSVASALAAARAAVTRTPVRVA</sequence>
<dbReference type="PRINTS" id="PR00411">
    <property type="entry name" value="PNDRDTASEI"/>
</dbReference>
<dbReference type="PANTHER" id="PTHR43734:SF1">
    <property type="entry name" value="PHYTOENE DESATURASE"/>
    <property type="match status" value="1"/>
</dbReference>
<proteinExistence type="predicted"/>
<dbReference type="RefSeq" id="WP_248590376.1">
    <property type="nucleotide sequence ID" value="NZ_BAABEB010000003.1"/>
</dbReference>
<protein>
    <submittedName>
        <fullName evidence="1">FAD-dependent oxidoreductase</fullName>
    </submittedName>
</protein>
<dbReference type="Gene3D" id="3.50.50.60">
    <property type="entry name" value="FAD/NAD(P)-binding domain"/>
    <property type="match status" value="1"/>
</dbReference>
<dbReference type="SUPFAM" id="SSF51905">
    <property type="entry name" value="FAD/NAD(P)-binding domain"/>
    <property type="match status" value="1"/>
</dbReference>
<gene>
    <name evidence="1" type="ORF">FOF52_13820</name>
</gene>
<dbReference type="Gene3D" id="3.40.50.720">
    <property type="entry name" value="NAD(P)-binding Rossmann-like Domain"/>
    <property type="match status" value="1"/>
</dbReference>
<keyword evidence="2" id="KW-1185">Reference proteome</keyword>
<evidence type="ECO:0000313" key="2">
    <source>
        <dbReference type="Proteomes" id="UP000832041"/>
    </source>
</evidence>
<name>A0ABY4L2L7_THEAE</name>
<dbReference type="EMBL" id="CP051627">
    <property type="protein sequence ID" value="UPT21898.1"/>
    <property type="molecule type" value="Genomic_DNA"/>
</dbReference>
<reference evidence="1 2" key="1">
    <citation type="submission" date="2020-04" db="EMBL/GenBank/DDBJ databases">
        <title>Thermobifida alba genome sequencing and assembly.</title>
        <authorList>
            <person name="Luzics S."/>
            <person name="Horvath B."/>
            <person name="Nagy I."/>
            <person name="Toth A."/>
            <person name="Nagy I."/>
            <person name="Kukolya J."/>
        </authorList>
    </citation>
    <scope>NUCLEOTIDE SEQUENCE [LARGE SCALE GENOMIC DNA]</scope>
    <source>
        <strain evidence="1 2">DSM 43795</strain>
    </source>
</reference>
<accession>A0ABY4L2L7</accession>
<dbReference type="InterPro" id="IPR036188">
    <property type="entry name" value="FAD/NAD-bd_sf"/>
</dbReference>
<evidence type="ECO:0000313" key="1">
    <source>
        <dbReference type="EMBL" id="UPT21898.1"/>
    </source>
</evidence>
<dbReference type="Proteomes" id="UP000832041">
    <property type="component" value="Chromosome"/>
</dbReference>
<dbReference type="Pfam" id="PF13450">
    <property type="entry name" value="NAD_binding_8"/>
    <property type="match status" value="1"/>
</dbReference>
<organism evidence="1 2">
    <name type="scientific">Thermobifida alba</name>
    <name type="common">Thermomonospora alba</name>
    <dbReference type="NCBI Taxonomy" id="53522"/>
    <lineage>
        <taxon>Bacteria</taxon>
        <taxon>Bacillati</taxon>
        <taxon>Actinomycetota</taxon>
        <taxon>Actinomycetes</taxon>
        <taxon>Streptosporangiales</taxon>
        <taxon>Nocardiopsidaceae</taxon>
        <taxon>Thermobifida</taxon>
    </lineage>
</organism>
<dbReference type="PANTHER" id="PTHR43734">
    <property type="entry name" value="PHYTOENE DESATURASE"/>
    <property type="match status" value="1"/>
</dbReference>